<protein>
    <submittedName>
        <fullName evidence="2">Uncharacterized protein</fullName>
    </submittedName>
</protein>
<name>A0ABR0E9M5_ZASCE</name>
<reference evidence="2 3" key="1">
    <citation type="journal article" date="2023" name="G3 (Bethesda)">
        <title>A chromosome-level genome assembly of Zasmidium syzygii isolated from banana leaves.</title>
        <authorList>
            <person name="van Westerhoven A.C."/>
            <person name="Mehrabi R."/>
            <person name="Talebi R."/>
            <person name="Steentjes M.B.F."/>
            <person name="Corcolon B."/>
            <person name="Chong P.A."/>
            <person name="Kema G.H.J."/>
            <person name="Seidl M.F."/>
        </authorList>
    </citation>
    <scope>NUCLEOTIDE SEQUENCE [LARGE SCALE GENOMIC DNA]</scope>
    <source>
        <strain evidence="2 3">P124</strain>
    </source>
</reference>
<dbReference type="EMBL" id="JAXOVC010000008">
    <property type="protein sequence ID" value="KAK4498014.1"/>
    <property type="molecule type" value="Genomic_DNA"/>
</dbReference>
<evidence type="ECO:0000313" key="2">
    <source>
        <dbReference type="EMBL" id="KAK4498014.1"/>
    </source>
</evidence>
<evidence type="ECO:0000313" key="3">
    <source>
        <dbReference type="Proteomes" id="UP001305779"/>
    </source>
</evidence>
<evidence type="ECO:0000256" key="1">
    <source>
        <dbReference type="SAM" id="MobiDB-lite"/>
    </source>
</evidence>
<accession>A0ABR0E9M5</accession>
<comment type="caution">
    <text evidence="2">The sequence shown here is derived from an EMBL/GenBank/DDBJ whole genome shotgun (WGS) entry which is preliminary data.</text>
</comment>
<sequence>MDPNTATRQQFTRGLVDGPTPSHWPQPLKDRVVVLRSLLDKLGNHQAMATNLQQTYMTPANSKNKVYFMWDFVGRTLGYFSQLSDVTSVNSMNATQKELWGDVEGRCEMAANLILDTMPGMLNNMVEQSYPGTRNHPEFGNDIKEDARRLQAVV</sequence>
<organism evidence="2 3">
    <name type="scientific">Zasmidium cellare</name>
    <name type="common">Wine cellar mold</name>
    <name type="synonym">Racodium cellare</name>
    <dbReference type="NCBI Taxonomy" id="395010"/>
    <lineage>
        <taxon>Eukaryota</taxon>
        <taxon>Fungi</taxon>
        <taxon>Dikarya</taxon>
        <taxon>Ascomycota</taxon>
        <taxon>Pezizomycotina</taxon>
        <taxon>Dothideomycetes</taxon>
        <taxon>Dothideomycetidae</taxon>
        <taxon>Mycosphaerellales</taxon>
        <taxon>Mycosphaerellaceae</taxon>
        <taxon>Zasmidium</taxon>
    </lineage>
</organism>
<keyword evidence="3" id="KW-1185">Reference proteome</keyword>
<feature type="region of interest" description="Disordered" evidence="1">
    <location>
        <begin position="1"/>
        <end position="24"/>
    </location>
</feature>
<feature type="compositionally biased region" description="Polar residues" evidence="1">
    <location>
        <begin position="1"/>
        <end position="12"/>
    </location>
</feature>
<proteinExistence type="predicted"/>
<gene>
    <name evidence="2" type="ORF">PRZ48_010670</name>
</gene>
<dbReference type="Proteomes" id="UP001305779">
    <property type="component" value="Unassembled WGS sequence"/>
</dbReference>